<keyword evidence="1 2" id="KW-0812">Transmembrane</keyword>
<reference evidence="2 5" key="2">
    <citation type="journal article" date="2014" name="BMC Genomics">
        <title>An improved genome release (version Mt4.0) for the model legume Medicago truncatula.</title>
        <authorList>
            <person name="Tang H."/>
            <person name="Krishnakumar V."/>
            <person name="Bidwell S."/>
            <person name="Rosen B."/>
            <person name="Chan A."/>
            <person name="Zhou S."/>
            <person name="Gentzbittel L."/>
            <person name="Childs K.L."/>
            <person name="Yandell M."/>
            <person name="Gundlach H."/>
            <person name="Mayer K.F."/>
            <person name="Schwartz D.C."/>
            <person name="Town C.D."/>
        </authorList>
    </citation>
    <scope>GENOME REANNOTATION</scope>
    <source>
        <strain evidence="4 5">cv. Jemalong A17</strain>
    </source>
</reference>
<reference evidence="2 5" key="1">
    <citation type="journal article" date="2011" name="Nature">
        <title>The Medicago genome provides insight into the evolution of rhizobial symbioses.</title>
        <authorList>
            <person name="Young N.D."/>
            <person name="Debelle F."/>
            <person name="Oldroyd G.E."/>
            <person name="Geurts R."/>
            <person name="Cannon S.B."/>
            <person name="Udvardi M.K."/>
            <person name="Benedito V.A."/>
            <person name="Mayer K.F."/>
            <person name="Gouzy J."/>
            <person name="Schoof H."/>
            <person name="Van de Peer Y."/>
            <person name="Proost S."/>
            <person name="Cook D.R."/>
            <person name="Meyers B.C."/>
            <person name="Spannagl M."/>
            <person name="Cheung F."/>
            <person name="De Mita S."/>
            <person name="Krishnakumar V."/>
            <person name="Gundlach H."/>
            <person name="Zhou S."/>
            <person name="Mudge J."/>
            <person name="Bharti A.K."/>
            <person name="Murray J.D."/>
            <person name="Naoumkina M.A."/>
            <person name="Rosen B."/>
            <person name="Silverstein K.A."/>
            <person name="Tang H."/>
            <person name="Rombauts S."/>
            <person name="Zhao P.X."/>
            <person name="Zhou P."/>
            <person name="Barbe V."/>
            <person name="Bardou P."/>
            <person name="Bechner M."/>
            <person name="Bellec A."/>
            <person name="Berger A."/>
            <person name="Berges H."/>
            <person name="Bidwell S."/>
            <person name="Bisseling T."/>
            <person name="Choisne N."/>
            <person name="Couloux A."/>
            <person name="Denny R."/>
            <person name="Deshpande S."/>
            <person name="Dai X."/>
            <person name="Doyle J.J."/>
            <person name="Dudez A.M."/>
            <person name="Farmer A.D."/>
            <person name="Fouteau S."/>
            <person name="Franken C."/>
            <person name="Gibelin C."/>
            <person name="Gish J."/>
            <person name="Goldstein S."/>
            <person name="Gonzalez A.J."/>
            <person name="Green P.J."/>
            <person name="Hallab A."/>
            <person name="Hartog M."/>
            <person name="Hua A."/>
            <person name="Humphray S.J."/>
            <person name="Jeong D.H."/>
            <person name="Jing Y."/>
            <person name="Jocker A."/>
            <person name="Kenton S.M."/>
            <person name="Kim D.J."/>
            <person name="Klee K."/>
            <person name="Lai H."/>
            <person name="Lang C."/>
            <person name="Lin S."/>
            <person name="Macmil S.L."/>
            <person name="Magdelenat G."/>
            <person name="Matthews L."/>
            <person name="McCorrison J."/>
            <person name="Monaghan E.L."/>
            <person name="Mun J.H."/>
            <person name="Najar F.Z."/>
            <person name="Nicholson C."/>
            <person name="Noirot C."/>
            <person name="O'Bleness M."/>
            <person name="Paule C.R."/>
            <person name="Poulain J."/>
            <person name="Prion F."/>
            <person name="Qin B."/>
            <person name="Qu C."/>
            <person name="Retzel E.F."/>
            <person name="Riddle C."/>
            <person name="Sallet E."/>
            <person name="Samain S."/>
            <person name="Samson N."/>
            <person name="Sanders I."/>
            <person name="Saurat O."/>
            <person name="Scarpelli C."/>
            <person name="Schiex T."/>
            <person name="Segurens B."/>
            <person name="Severin A.J."/>
            <person name="Sherrier D.J."/>
            <person name="Shi R."/>
            <person name="Sims S."/>
            <person name="Singer S.R."/>
            <person name="Sinharoy S."/>
            <person name="Sterck L."/>
            <person name="Viollet A."/>
            <person name="Wang B.B."/>
            <person name="Wang K."/>
            <person name="Wang M."/>
            <person name="Wang X."/>
            <person name="Warfsmann J."/>
            <person name="Weissenbach J."/>
            <person name="White D.D."/>
            <person name="White J.D."/>
            <person name="Wiley G.B."/>
            <person name="Wincker P."/>
            <person name="Xing Y."/>
            <person name="Yang L."/>
            <person name="Yao Z."/>
            <person name="Ying F."/>
            <person name="Zhai J."/>
            <person name="Zhou L."/>
            <person name="Zuber A."/>
            <person name="Denarie J."/>
            <person name="Dixon R.A."/>
            <person name="May G.D."/>
            <person name="Schwartz D.C."/>
            <person name="Rogers J."/>
            <person name="Quetier F."/>
            <person name="Town C.D."/>
            <person name="Roe B.A."/>
        </authorList>
    </citation>
    <scope>NUCLEOTIDE SEQUENCE [LARGE SCALE GENOMIC DNA]</scope>
    <source>
        <strain evidence="2">A17</strain>
        <strain evidence="4 5">cv. Jemalong A17</strain>
    </source>
</reference>
<dbReference type="EMBL" id="CM001219">
    <property type="protein sequence ID" value="AES74262.1"/>
    <property type="molecule type" value="Genomic_DNA"/>
</dbReference>
<reference evidence="3" key="4">
    <citation type="journal article" date="2018" name="Nat. Plants">
        <title>Whole-genome landscape of Medicago truncatula symbiotic genes.</title>
        <authorList>
            <person name="Pecrix Y."/>
            <person name="Gamas P."/>
            <person name="Carrere S."/>
        </authorList>
    </citation>
    <scope>NUCLEOTIDE SEQUENCE</scope>
    <source>
        <tissue evidence="3">Leaves</tissue>
    </source>
</reference>
<dbReference type="PaxDb" id="3880-AES74262"/>
<evidence type="ECO:0000256" key="1">
    <source>
        <dbReference type="SAM" id="Phobius"/>
    </source>
</evidence>
<dbReference type="eggNOG" id="ENOG502S9XF">
    <property type="taxonomic scope" value="Eukaryota"/>
</dbReference>
<gene>
    <name evidence="2" type="ordered locus">MTR_3g117560</name>
    <name evidence="3" type="ORF">MtrunA17_Chr3g0145321</name>
</gene>
<protein>
    <submittedName>
        <fullName evidence="2">Transmembrane protein, putative</fullName>
    </submittedName>
</protein>
<dbReference type="STRING" id="3880.G7J7T6"/>
<dbReference type="OMA" id="LLWTIHY"/>
<sequence length="109" mass="11960">MTMLSNSTIPSSRSASLRIIGALIAMALLLWTIRSGYQAATEPQHQLYGQWISHVGVLIMLVGFLLLAIGLPIIADLFLGLSDEIQYPAETDLNLHQRINLKVKVDSCV</sequence>
<keyword evidence="1" id="KW-0472">Membrane</keyword>
<proteinExistence type="predicted"/>
<feature type="transmembrane region" description="Helical" evidence="1">
    <location>
        <begin position="51"/>
        <end position="79"/>
    </location>
</feature>
<evidence type="ECO:0000313" key="2">
    <source>
        <dbReference type="EMBL" id="AES74262.1"/>
    </source>
</evidence>
<dbReference type="EnsemblPlants" id="AES74262">
    <property type="protein sequence ID" value="AES74262"/>
    <property type="gene ID" value="MTR_3g117560"/>
</dbReference>
<dbReference type="HOGENOM" id="CLU_2241491_0_0_1"/>
<evidence type="ECO:0000313" key="4">
    <source>
        <dbReference type="EnsemblPlants" id="AES74262"/>
    </source>
</evidence>
<evidence type="ECO:0000313" key="3">
    <source>
        <dbReference type="EMBL" id="RHN71352.1"/>
    </source>
</evidence>
<keyword evidence="1" id="KW-1133">Transmembrane helix</keyword>
<dbReference type="Gramene" id="rna20025">
    <property type="protein sequence ID" value="RHN71352.1"/>
    <property type="gene ID" value="gene20025"/>
</dbReference>
<dbReference type="Proteomes" id="UP000265566">
    <property type="component" value="Chromosome 3"/>
</dbReference>
<dbReference type="Proteomes" id="UP000002051">
    <property type="component" value="Chromosome 3"/>
</dbReference>
<reference evidence="4" key="3">
    <citation type="submission" date="2015-04" db="UniProtKB">
        <authorList>
            <consortium name="EnsemblPlants"/>
        </authorList>
    </citation>
    <scope>IDENTIFICATION</scope>
    <source>
        <strain evidence="4">cv. Jemalong A17</strain>
    </source>
</reference>
<dbReference type="AlphaFoldDB" id="G7J7T6"/>
<dbReference type="EMBL" id="PSQE01000003">
    <property type="protein sequence ID" value="RHN71352.1"/>
    <property type="molecule type" value="Genomic_DNA"/>
</dbReference>
<keyword evidence="5" id="KW-1185">Reference proteome</keyword>
<name>G7J7T6_MEDTR</name>
<accession>G7J7T6</accession>
<evidence type="ECO:0000313" key="5">
    <source>
        <dbReference type="Proteomes" id="UP000002051"/>
    </source>
</evidence>
<organism evidence="2 5">
    <name type="scientific">Medicago truncatula</name>
    <name type="common">Barrel medic</name>
    <name type="synonym">Medicago tribuloides</name>
    <dbReference type="NCBI Taxonomy" id="3880"/>
    <lineage>
        <taxon>Eukaryota</taxon>
        <taxon>Viridiplantae</taxon>
        <taxon>Streptophyta</taxon>
        <taxon>Embryophyta</taxon>
        <taxon>Tracheophyta</taxon>
        <taxon>Spermatophyta</taxon>
        <taxon>Magnoliopsida</taxon>
        <taxon>eudicotyledons</taxon>
        <taxon>Gunneridae</taxon>
        <taxon>Pentapetalae</taxon>
        <taxon>rosids</taxon>
        <taxon>fabids</taxon>
        <taxon>Fabales</taxon>
        <taxon>Fabaceae</taxon>
        <taxon>Papilionoideae</taxon>
        <taxon>50 kb inversion clade</taxon>
        <taxon>NPAAA clade</taxon>
        <taxon>Hologalegina</taxon>
        <taxon>IRL clade</taxon>
        <taxon>Trifolieae</taxon>
        <taxon>Medicago</taxon>
    </lineage>
</organism>